<proteinExistence type="predicted"/>
<accession>A0A5C6K3I4</accession>
<feature type="compositionally biased region" description="Basic and acidic residues" evidence="1">
    <location>
        <begin position="108"/>
        <end position="140"/>
    </location>
</feature>
<protein>
    <submittedName>
        <fullName evidence="2">Uncharacterized protein</fullName>
    </submittedName>
</protein>
<dbReference type="Proteomes" id="UP000315827">
    <property type="component" value="Unassembled WGS sequence"/>
</dbReference>
<evidence type="ECO:0000313" key="3">
    <source>
        <dbReference type="Proteomes" id="UP000315827"/>
    </source>
</evidence>
<sequence length="140" mass="16237">MAYSIKEKMKLLRELHNPEYAEVDLHFLQNMCPQNDLFRSPIVNAARHSEKILYTLLEYTTSEKIRLNRRRVENEKLTILESYENEGNTKTDKEARAESSINIQCEGRASDNAEKENLEGDSSKTDVTDVEKKNELTVTQ</sequence>
<name>A0A5C6K3I4_PARDI</name>
<organism evidence="2 3">
    <name type="scientific">Parabacteroides distasonis</name>
    <dbReference type="NCBI Taxonomy" id="823"/>
    <lineage>
        <taxon>Bacteria</taxon>
        <taxon>Pseudomonadati</taxon>
        <taxon>Bacteroidota</taxon>
        <taxon>Bacteroidia</taxon>
        <taxon>Bacteroidales</taxon>
        <taxon>Tannerellaceae</taxon>
        <taxon>Parabacteroides</taxon>
    </lineage>
</organism>
<dbReference type="AlphaFoldDB" id="A0A5C6K3I4"/>
<comment type="caution">
    <text evidence="2">The sequence shown here is derived from an EMBL/GenBank/DDBJ whole genome shotgun (WGS) entry which is preliminary data.</text>
</comment>
<reference evidence="2 3" key="1">
    <citation type="submission" date="2019-07" db="EMBL/GenBank/DDBJ databases">
        <title>Genome sequencing of Parabacteroides distasonis iSURF_7.</title>
        <authorList>
            <person name="Degefu H.N."/>
            <person name="Ruoff K.L."/>
            <person name="Price C.E."/>
            <person name="Valls R.A."/>
            <person name="O'Toole G.A."/>
        </authorList>
    </citation>
    <scope>NUCLEOTIDE SEQUENCE [LARGE SCALE GENOMIC DNA]</scope>
    <source>
        <strain evidence="2 3">CFPLTA003_1B</strain>
    </source>
</reference>
<evidence type="ECO:0000256" key="1">
    <source>
        <dbReference type="SAM" id="MobiDB-lite"/>
    </source>
</evidence>
<dbReference type="RefSeq" id="WP_146376244.1">
    <property type="nucleotide sequence ID" value="NZ_JADMWC010000005.1"/>
</dbReference>
<evidence type="ECO:0000313" key="2">
    <source>
        <dbReference type="EMBL" id="TWV57737.1"/>
    </source>
</evidence>
<feature type="region of interest" description="Disordered" evidence="1">
    <location>
        <begin position="83"/>
        <end position="140"/>
    </location>
</feature>
<gene>
    <name evidence="2" type="ORF">FSA05_22545</name>
</gene>
<feature type="compositionally biased region" description="Basic and acidic residues" evidence="1">
    <location>
        <begin position="87"/>
        <end position="97"/>
    </location>
</feature>
<dbReference type="EMBL" id="VOHW01000025">
    <property type="protein sequence ID" value="TWV57737.1"/>
    <property type="molecule type" value="Genomic_DNA"/>
</dbReference>